<organism evidence="4 5">
    <name type="scientific">Paenibacillus cellulosilyticus</name>
    <dbReference type="NCBI Taxonomy" id="375489"/>
    <lineage>
        <taxon>Bacteria</taxon>
        <taxon>Bacillati</taxon>
        <taxon>Bacillota</taxon>
        <taxon>Bacilli</taxon>
        <taxon>Bacillales</taxon>
        <taxon>Paenibacillaceae</taxon>
        <taxon>Paenibacillus</taxon>
    </lineage>
</organism>
<evidence type="ECO:0000256" key="2">
    <source>
        <dbReference type="SAM" id="SignalP"/>
    </source>
</evidence>
<accession>A0A2V2YPA8</accession>
<dbReference type="PANTHER" id="PTHR47245">
    <property type="entry name" value="PEPTIDYLPROLYL ISOMERASE"/>
    <property type="match status" value="1"/>
</dbReference>
<dbReference type="GO" id="GO:0003755">
    <property type="term" value="F:peptidyl-prolyl cis-trans isomerase activity"/>
    <property type="evidence" value="ECO:0007669"/>
    <property type="project" value="UniProtKB-KW"/>
</dbReference>
<dbReference type="PROSITE" id="PS50198">
    <property type="entry name" value="PPIC_PPIASE_2"/>
    <property type="match status" value="1"/>
</dbReference>
<dbReference type="InterPro" id="IPR036582">
    <property type="entry name" value="Mao_N_sf"/>
</dbReference>
<dbReference type="Pfam" id="PF07833">
    <property type="entry name" value="Cu_amine_oxidN1"/>
    <property type="match status" value="1"/>
</dbReference>
<dbReference type="Proteomes" id="UP000246635">
    <property type="component" value="Unassembled WGS sequence"/>
</dbReference>
<keyword evidence="2" id="KW-0732">Signal</keyword>
<gene>
    <name evidence="4" type="ORF">DFQ01_12092</name>
</gene>
<feature type="chain" id="PRO_5016027353" evidence="2">
    <location>
        <begin position="25"/>
        <end position="365"/>
    </location>
</feature>
<dbReference type="InterPro" id="IPR050245">
    <property type="entry name" value="PrsA_foldase"/>
</dbReference>
<comment type="caution">
    <text evidence="4">The sequence shown here is derived from an EMBL/GenBank/DDBJ whole genome shotgun (WGS) entry which is preliminary data.</text>
</comment>
<dbReference type="SUPFAM" id="SSF54534">
    <property type="entry name" value="FKBP-like"/>
    <property type="match status" value="1"/>
</dbReference>
<dbReference type="InterPro" id="IPR046357">
    <property type="entry name" value="PPIase_dom_sf"/>
</dbReference>
<dbReference type="AlphaFoldDB" id="A0A2V2YPA8"/>
<evidence type="ECO:0000259" key="3">
    <source>
        <dbReference type="PROSITE" id="PS50198"/>
    </source>
</evidence>
<dbReference type="EMBL" id="QGTQ01000020">
    <property type="protein sequence ID" value="PWV97905.1"/>
    <property type="molecule type" value="Genomic_DNA"/>
</dbReference>
<keyword evidence="5" id="KW-1185">Reference proteome</keyword>
<evidence type="ECO:0000256" key="1">
    <source>
        <dbReference type="PROSITE-ProRule" id="PRU00278"/>
    </source>
</evidence>
<sequence length="365" mass="40143">MYKLKHVIVSFCAGALFFSGVSYAADPSKIEVIVKPLKLFFDGVEKKVPDSQPSIVYNGTTYVPLRFAADAFGQGVRYDGAKSSIYFTTPKQQSGTDLVATVNGIGIQQQQLFEALIKGGNGDTVLGGLITYELVKQEADARGILITTDDIQRELNNIINNMGSRENFELALQQYHMTEDDLYPDLLEQAQLRKLLLAQINITDSAIRSYYNQYKDSFNTPEQVHASHILVATKDEADAIYTQLINGTDFAALAKEKSIDTGSGANGGDLGYFARGVMVSEFEDAAFSLKVGEISLPVQSQYGYHLILVTDHKAAVTKTLEDVKDQIKETLTSQKIYELSPSYIDELRAKADIKNLLGTNSTSSK</sequence>
<dbReference type="Pfam" id="PF13616">
    <property type="entry name" value="Rotamase_3"/>
    <property type="match status" value="1"/>
</dbReference>
<keyword evidence="1" id="KW-0697">Rotamase</keyword>
<evidence type="ECO:0000313" key="4">
    <source>
        <dbReference type="EMBL" id="PWV97905.1"/>
    </source>
</evidence>
<dbReference type="InterPro" id="IPR027304">
    <property type="entry name" value="Trigger_fact/SurA_dom_sf"/>
</dbReference>
<dbReference type="SUPFAM" id="SSF109998">
    <property type="entry name" value="Triger factor/SurA peptide-binding domain-like"/>
    <property type="match status" value="1"/>
</dbReference>
<keyword evidence="1 4" id="KW-0413">Isomerase</keyword>
<evidence type="ECO:0000313" key="5">
    <source>
        <dbReference type="Proteomes" id="UP000246635"/>
    </source>
</evidence>
<name>A0A2V2YPA8_9BACL</name>
<reference evidence="4 5" key="1">
    <citation type="submission" date="2018-05" db="EMBL/GenBank/DDBJ databases">
        <title>Genomic Encyclopedia of Type Strains, Phase III (KMG-III): the genomes of soil and plant-associated and newly described type strains.</title>
        <authorList>
            <person name="Whitman W."/>
        </authorList>
    </citation>
    <scope>NUCLEOTIDE SEQUENCE [LARGE SCALE GENOMIC DNA]</scope>
    <source>
        <strain evidence="4 5">CECT 5696</strain>
    </source>
</reference>
<dbReference type="OrthoDB" id="14196at2"/>
<dbReference type="Gene3D" id="3.10.50.40">
    <property type="match status" value="1"/>
</dbReference>
<feature type="signal peptide" evidence="2">
    <location>
        <begin position="1"/>
        <end position="24"/>
    </location>
</feature>
<dbReference type="InterPro" id="IPR012854">
    <property type="entry name" value="Cu_amine_oxidase-like_N"/>
</dbReference>
<proteinExistence type="predicted"/>
<dbReference type="RefSeq" id="WP_110045876.1">
    <property type="nucleotide sequence ID" value="NZ_CP054613.1"/>
</dbReference>
<dbReference type="Gene3D" id="1.10.4030.10">
    <property type="entry name" value="Porin chaperone SurA, peptide-binding domain"/>
    <property type="match status" value="1"/>
</dbReference>
<feature type="domain" description="PpiC" evidence="3">
    <location>
        <begin position="221"/>
        <end position="311"/>
    </location>
</feature>
<dbReference type="PROSITE" id="PS01096">
    <property type="entry name" value="PPIC_PPIASE_1"/>
    <property type="match status" value="1"/>
</dbReference>
<dbReference type="PANTHER" id="PTHR47245:SF2">
    <property type="entry name" value="PEPTIDYL-PROLYL CIS-TRANS ISOMERASE HP_0175-RELATED"/>
    <property type="match status" value="1"/>
</dbReference>
<dbReference type="InterPro" id="IPR000297">
    <property type="entry name" value="PPIase_PpiC"/>
</dbReference>
<protein>
    <submittedName>
        <fullName evidence="4">Parvulin-like peptidyl-prolyl isomerase</fullName>
    </submittedName>
</protein>
<dbReference type="InterPro" id="IPR023058">
    <property type="entry name" value="PPIase_PpiC_CS"/>
</dbReference>
<dbReference type="SUPFAM" id="SSF55383">
    <property type="entry name" value="Copper amine oxidase, domain N"/>
    <property type="match status" value="1"/>
</dbReference>